<comment type="similarity">
    <text evidence="2">Belongs to the outer membrane factor (OMF) (TC 1.B.17) family.</text>
</comment>
<evidence type="ECO:0000313" key="9">
    <source>
        <dbReference type="EMBL" id="QFR43110.1"/>
    </source>
</evidence>
<keyword evidence="8" id="KW-0175">Coiled coil</keyword>
<dbReference type="GO" id="GO:0009279">
    <property type="term" value="C:cell outer membrane"/>
    <property type="evidence" value="ECO:0007669"/>
    <property type="project" value="UniProtKB-SubCell"/>
</dbReference>
<evidence type="ECO:0000256" key="4">
    <source>
        <dbReference type="ARBA" id="ARBA00022452"/>
    </source>
</evidence>
<keyword evidence="10" id="KW-1185">Reference proteome</keyword>
<dbReference type="PANTHER" id="PTHR30026:SF20">
    <property type="entry name" value="OUTER MEMBRANE PROTEIN TOLC"/>
    <property type="match status" value="1"/>
</dbReference>
<protein>
    <submittedName>
        <fullName evidence="9">TolC family protein</fullName>
    </submittedName>
</protein>
<gene>
    <name evidence="9" type="ORF">FJR47_04000</name>
</gene>
<feature type="coiled-coil region" evidence="8">
    <location>
        <begin position="382"/>
        <end position="416"/>
    </location>
</feature>
<dbReference type="Pfam" id="PF02321">
    <property type="entry name" value="OEP"/>
    <property type="match status" value="1"/>
</dbReference>
<keyword evidence="4" id="KW-1134">Transmembrane beta strand</keyword>
<evidence type="ECO:0000256" key="2">
    <source>
        <dbReference type="ARBA" id="ARBA00007613"/>
    </source>
</evidence>
<reference evidence="10" key="1">
    <citation type="submission" date="2019-06" db="EMBL/GenBank/DDBJ databases">
        <title>Sulfurimonas gotlandica sp. nov., a chemoautotrophic and psychrotolerant epsilonproteobacterium isolated from a pelagic redoxcline, and an emended description of the genus Sulfurimonas.</title>
        <authorList>
            <person name="Wang S."/>
            <person name="Jiang L."/>
            <person name="Shao Z."/>
        </authorList>
    </citation>
    <scope>NUCLEOTIDE SEQUENCE [LARGE SCALE GENOMIC DNA]</scope>
    <source>
        <strain evidence="10">1-1N</strain>
    </source>
</reference>
<evidence type="ECO:0000256" key="8">
    <source>
        <dbReference type="SAM" id="Coils"/>
    </source>
</evidence>
<evidence type="ECO:0000313" key="10">
    <source>
        <dbReference type="Proteomes" id="UP000326061"/>
    </source>
</evidence>
<comment type="subcellular location">
    <subcellularLocation>
        <location evidence="1">Cell outer membrane</location>
    </subcellularLocation>
</comment>
<proteinExistence type="inferred from homology"/>
<organism evidence="9 10">
    <name type="scientific">Sulfurimonas xiamenensis</name>
    <dbReference type="NCBI Taxonomy" id="2590021"/>
    <lineage>
        <taxon>Bacteria</taxon>
        <taxon>Pseudomonadati</taxon>
        <taxon>Campylobacterota</taxon>
        <taxon>Epsilonproteobacteria</taxon>
        <taxon>Campylobacterales</taxon>
        <taxon>Sulfurimonadaceae</taxon>
        <taxon>Sulfurimonas</taxon>
    </lineage>
</organism>
<keyword evidence="6" id="KW-0472">Membrane</keyword>
<dbReference type="InterPro" id="IPR051906">
    <property type="entry name" value="TolC-like"/>
</dbReference>
<keyword evidence="3" id="KW-0813">Transport</keyword>
<evidence type="ECO:0000256" key="3">
    <source>
        <dbReference type="ARBA" id="ARBA00022448"/>
    </source>
</evidence>
<evidence type="ECO:0000256" key="7">
    <source>
        <dbReference type="ARBA" id="ARBA00023237"/>
    </source>
</evidence>
<sequence length="463" mass="52451">MKNIFAFIFISFYFNISLLNASESINLDEAIEILKSQNLEIKSAQFEIEAALQDAKATSASHYGKLDFIQDFARSDDAGNVFGFKLSSREADFGDFGADEFMSNSAACQGGDMAACSRLYTDPPENLNNPEARNYFQSKLKYEVPLFTGFKISSYEDIMNSVTKLKKLEKSQVINEKIYETRKSFYDMALLEDSIANLSVILKNIETLEDMTKEMIDVGYAKKVDLLEVKAKKGNVERLISQMNANKELLYHYISFLLNQKVTSIQTPSFEMHMPSISNSDIINNNLDIQKANTGLAIQKRMVDVSESSYYPMVGAFAEIATADNTFLGDADDHKSYTIGARLTWNIFNGGADSANVEKSRLEYLKTKTQVALANNGIALKIDEIRTEIKSYEKDIESLRKELLLADEIYKNYEARYKEKLVSMSDVIIKQSEQIQKILQLQETINKRNKRIFALEKLANGEK</sequence>
<dbReference type="EMBL" id="CP041166">
    <property type="protein sequence ID" value="QFR43110.1"/>
    <property type="molecule type" value="Genomic_DNA"/>
</dbReference>
<dbReference type="PANTHER" id="PTHR30026">
    <property type="entry name" value="OUTER MEMBRANE PROTEIN TOLC"/>
    <property type="match status" value="1"/>
</dbReference>
<evidence type="ECO:0000256" key="1">
    <source>
        <dbReference type="ARBA" id="ARBA00004442"/>
    </source>
</evidence>
<keyword evidence="7" id="KW-0998">Cell outer membrane</keyword>
<dbReference type="InterPro" id="IPR003423">
    <property type="entry name" value="OMP_efflux"/>
</dbReference>
<evidence type="ECO:0000256" key="5">
    <source>
        <dbReference type="ARBA" id="ARBA00022692"/>
    </source>
</evidence>
<keyword evidence="5" id="KW-0812">Transmembrane</keyword>
<dbReference type="SUPFAM" id="SSF56954">
    <property type="entry name" value="Outer membrane efflux proteins (OEP)"/>
    <property type="match status" value="1"/>
</dbReference>
<dbReference type="GO" id="GO:1990281">
    <property type="term" value="C:efflux pump complex"/>
    <property type="evidence" value="ECO:0007669"/>
    <property type="project" value="TreeGrafter"/>
</dbReference>
<name>A0AAJ4A3C6_9BACT</name>
<dbReference type="Gene3D" id="1.20.1600.10">
    <property type="entry name" value="Outer membrane efflux proteins (OEP)"/>
    <property type="match status" value="1"/>
</dbReference>
<dbReference type="RefSeq" id="WP_152299173.1">
    <property type="nucleotide sequence ID" value="NZ_CP041166.1"/>
</dbReference>
<dbReference type="AlphaFoldDB" id="A0AAJ4A3C6"/>
<evidence type="ECO:0000256" key="6">
    <source>
        <dbReference type="ARBA" id="ARBA00023136"/>
    </source>
</evidence>
<dbReference type="Proteomes" id="UP000326061">
    <property type="component" value="Chromosome"/>
</dbReference>
<dbReference type="KEGG" id="suln:FJR47_04000"/>
<accession>A0AAJ4A3C6</accession>
<dbReference type="GO" id="GO:0015562">
    <property type="term" value="F:efflux transmembrane transporter activity"/>
    <property type="evidence" value="ECO:0007669"/>
    <property type="project" value="InterPro"/>
</dbReference>
<dbReference type="GO" id="GO:0015288">
    <property type="term" value="F:porin activity"/>
    <property type="evidence" value="ECO:0007669"/>
    <property type="project" value="TreeGrafter"/>
</dbReference>